<dbReference type="InterPro" id="IPR055414">
    <property type="entry name" value="LRR_R13L4/SHOC2-like"/>
</dbReference>
<dbReference type="Pfam" id="PF23598">
    <property type="entry name" value="LRR_14"/>
    <property type="match status" value="1"/>
</dbReference>
<keyword evidence="6" id="KW-1185">Reference proteome</keyword>
<evidence type="ECO:0000259" key="4">
    <source>
        <dbReference type="Pfam" id="PF23598"/>
    </source>
</evidence>
<evidence type="ECO:0000256" key="1">
    <source>
        <dbReference type="ARBA" id="ARBA00022737"/>
    </source>
</evidence>
<reference evidence="5" key="1">
    <citation type="submission" date="2020-05" db="EMBL/GenBank/DDBJ databases">
        <title>WGS assembly of Corymbia citriodora subspecies variegata.</title>
        <authorList>
            <person name="Barry K."/>
            <person name="Hundley H."/>
            <person name="Shu S."/>
            <person name="Jenkins J."/>
            <person name="Grimwood J."/>
            <person name="Baten A."/>
        </authorList>
    </citation>
    <scope>NUCLEOTIDE SEQUENCE</scope>
    <source>
        <strain evidence="5">CV2-018</strain>
    </source>
</reference>
<dbReference type="OrthoDB" id="1934998at2759"/>
<proteinExistence type="predicted"/>
<feature type="domain" description="Disease resistance protein winged helix" evidence="3">
    <location>
        <begin position="115"/>
        <end position="182"/>
    </location>
</feature>
<dbReference type="Proteomes" id="UP000806378">
    <property type="component" value="Unassembled WGS sequence"/>
</dbReference>
<dbReference type="PANTHER" id="PTHR23155">
    <property type="entry name" value="DISEASE RESISTANCE PROTEIN RP"/>
    <property type="match status" value="1"/>
</dbReference>
<accession>A0A8T0CTQ2</accession>
<sequence>MVESLDESGSGDMKDSTKVQSWEEITQAMRTNLDTDVNLSEDKLVKLEDFVKHYRKEKLSLKHRQNQREVPPPIISGEWRELDEESKNLLMRKLQISQRNTWSSPLKRCLLSFAIFPENLIIKKRSLIYWWIGQGLVFQRGHKTAEQVGEEVYNELQKQGLIEPDDNDPSPLMNRCKMHPWIRYMLISVAEEAGFFYFKSKDRTPEDFRNCSLSSSRLHLIVGGEDSPQYTDLSVHEDVSMVFNVNQQYLSLPPHWLSNMKRLTVLQLGRWQHSPMHHIEVDDQKFLDALGVHNKHVKFLSLRGISRITTLPDSIVQLVSLEILDLRACHNLEKLPEDIASLKKLTHLDVSECYLIERMPKGTEKLSSLQVLKGFVIGTARKNPCRISALRKLTKLRRLSINIGRGAAMDEEFATLKDIASLCSLTISWGVTYLASQSNDAINQLLLPKQLEKLELIGMPVKSIPKWLNPHELKNLKKLYIIGGDLASWDHEQQNEQWSVEILRLKHLKNLSIGNKEDVLKKCPRLGYFERINCADNNIYWCKSWPVDKGS</sequence>
<dbReference type="EMBL" id="MU089642">
    <property type="protein sequence ID" value="KAF7850142.1"/>
    <property type="molecule type" value="Genomic_DNA"/>
</dbReference>
<organism evidence="5 6">
    <name type="scientific">Corymbia citriodora subsp. variegata</name>
    <dbReference type="NCBI Taxonomy" id="360336"/>
    <lineage>
        <taxon>Eukaryota</taxon>
        <taxon>Viridiplantae</taxon>
        <taxon>Streptophyta</taxon>
        <taxon>Embryophyta</taxon>
        <taxon>Tracheophyta</taxon>
        <taxon>Spermatophyta</taxon>
        <taxon>Magnoliopsida</taxon>
        <taxon>eudicotyledons</taxon>
        <taxon>Gunneridae</taxon>
        <taxon>Pentapetalae</taxon>
        <taxon>rosids</taxon>
        <taxon>malvids</taxon>
        <taxon>Myrtales</taxon>
        <taxon>Myrtaceae</taxon>
        <taxon>Myrtoideae</taxon>
        <taxon>Eucalypteae</taxon>
        <taxon>Corymbia</taxon>
    </lineage>
</organism>
<name>A0A8T0CTQ2_CORYI</name>
<evidence type="ECO:0000313" key="5">
    <source>
        <dbReference type="EMBL" id="KAF7850142.1"/>
    </source>
</evidence>
<gene>
    <name evidence="5" type="ORF">BT93_L5806</name>
</gene>
<evidence type="ECO:0008006" key="7">
    <source>
        <dbReference type="Google" id="ProtNLM"/>
    </source>
</evidence>
<protein>
    <recommendedName>
        <fullName evidence="7">Disease resistance RPP13-like protein 4</fullName>
    </recommendedName>
</protein>
<evidence type="ECO:0000259" key="3">
    <source>
        <dbReference type="Pfam" id="PF23559"/>
    </source>
</evidence>
<dbReference type="PANTHER" id="PTHR23155:SF1076">
    <property type="entry name" value="LEUCINE-RICH REPEAT (LRR) FAMILY PROTEIN-RELATED"/>
    <property type="match status" value="1"/>
</dbReference>
<dbReference type="InterPro" id="IPR044974">
    <property type="entry name" value="Disease_R_plants"/>
</dbReference>
<dbReference type="Pfam" id="PF23559">
    <property type="entry name" value="WHD_DRP"/>
    <property type="match status" value="1"/>
</dbReference>
<dbReference type="GO" id="GO:0098542">
    <property type="term" value="P:defense response to other organism"/>
    <property type="evidence" value="ECO:0007669"/>
    <property type="project" value="TreeGrafter"/>
</dbReference>
<feature type="domain" description="Disease resistance R13L4/SHOC-2-like LRR" evidence="4">
    <location>
        <begin position="257"/>
        <end position="481"/>
    </location>
</feature>
<dbReference type="AlphaFoldDB" id="A0A8T0CTQ2"/>
<dbReference type="Gramene" id="rna-gnl|WGS:JABURB|Cocit.L5806.1">
    <property type="protein sequence ID" value="cds-KAF7850142.1"/>
    <property type="gene ID" value="gene-BT93_L5806"/>
</dbReference>
<evidence type="ECO:0000256" key="2">
    <source>
        <dbReference type="ARBA" id="ARBA00022821"/>
    </source>
</evidence>
<dbReference type="SUPFAM" id="SSF52047">
    <property type="entry name" value="RNI-like"/>
    <property type="match status" value="1"/>
</dbReference>
<keyword evidence="2" id="KW-0611">Plant defense</keyword>
<dbReference type="Gene3D" id="1.10.10.10">
    <property type="entry name" value="Winged helix-like DNA-binding domain superfamily/Winged helix DNA-binding domain"/>
    <property type="match status" value="1"/>
</dbReference>
<dbReference type="InterPro" id="IPR036388">
    <property type="entry name" value="WH-like_DNA-bd_sf"/>
</dbReference>
<comment type="caution">
    <text evidence="5">The sequence shown here is derived from an EMBL/GenBank/DDBJ whole genome shotgun (WGS) entry which is preliminary data.</text>
</comment>
<keyword evidence="1" id="KW-0677">Repeat</keyword>
<dbReference type="Gene3D" id="3.80.10.10">
    <property type="entry name" value="Ribonuclease Inhibitor"/>
    <property type="match status" value="1"/>
</dbReference>
<dbReference type="InterPro" id="IPR058922">
    <property type="entry name" value="WHD_DRP"/>
</dbReference>
<evidence type="ECO:0000313" key="6">
    <source>
        <dbReference type="Proteomes" id="UP000806378"/>
    </source>
</evidence>
<dbReference type="InterPro" id="IPR032675">
    <property type="entry name" value="LRR_dom_sf"/>
</dbReference>